<dbReference type="Gene3D" id="3.40.190.10">
    <property type="entry name" value="Periplasmic binding protein-like II"/>
    <property type="match status" value="1"/>
</dbReference>
<dbReference type="InterPro" id="IPR005064">
    <property type="entry name" value="BUG"/>
</dbReference>
<evidence type="ECO:0000313" key="3">
    <source>
        <dbReference type="Proteomes" id="UP000194137"/>
    </source>
</evidence>
<proteinExistence type="inferred from homology"/>
<dbReference type="CDD" id="cd07012">
    <property type="entry name" value="PBP2_Bug_TTT"/>
    <property type="match status" value="1"/>
</dbReference>
<dbReference type="Gene3D" id="3.40.190.150">
    <property type="entry name" value="Bordetella uptake gene, domain 1"/>
    <property type="match status" value="1"/>
</dbReference>
<dbReference type="InterPro" id="IPR042100">
    <property type="entry name" value="Bug_dom1"/>
</dbReference>
<dbReference type="Pfam" id="PF03401">
    <property type="entry name" value="TctC"/>
    <property type="match status" value="1"/>
</dbReference>
<dbReference type="STRING" id="1235591.CAK95_22450"/>
<dbReference type="PIRSF" id="PIRSF017082">
    <property type="entry name" value="YflP"/>
    <property type="match status" value="1"/>
</dbReference>
<dbReference type="KEGG" id="psin:CAK95_22450"/>
<evidence type="ECO:0000313" key="2">
    <source>
        <dbReference type="EMBL" id="ARQ01560.1"/>
    </source>
</evidence>
<evidence type="ECO:0000256" key="1">
    <source>
        <dbReference type="ARBA" id="ARBA00006987"/>
    </source>
</evidence>
<dbReference type="OrthoDB" id="8970543at2"/>
<dbReference type="PANTHER" id="PTHR42928">
    <property type="entry name" value="TRICARBOXYLATE-BINDING PROTEIN"/>
    <property type="match status" value="1"/>
</dbReference>
<dbReference type="AlphaFoldDB" id="A0A1W6ZW69"/>
<dbReference type="Proteomes" id="UP000194137">
    <property type="component" value="Chromosome"/>
</dbReference>
<keyword evidence="3" id="KW-1185">Reference proteome</keyword>
<dbReference type="EMBL" id="CP021112">
    <property type="protein sequence ID" value="ARQ01560.1"/>
    <property type="molecule type" value="Genomic_DNA"/>
</dbReference>
<reference evidence="2 3" key="1">
    <citation type="submission" date="2017-05" db="EMBL/GenBank/DDBJ databases">
        <title>Full genome sequence of Pseudorhodoplanes sinuspersici.</title>
        <authorList>
            <person name="Dastgheib S.M.M."/>
            <person name="Shavandi M."/>
            <person name="Tirandaz H."/>
        </authorList>
    </citation>
    <scope>NUCLEOTIDE SEQUENCE [LARGE SCALE GENOMIC DNA]</scope>
    <source>
        <strain evidence="2 3">RIPI110</strain>
    </source>
</reference>
<accession>A0A1W6ZW69</accession>
<name>A0A1W6ZW69_9HYPH</name>
<dbReference type="SUPFAM" id="SSF53850">
    <property type="entry name" value="Periplasmic binding protein-like II"/>
    <property type="match status" value="1"/>
</dbReference>
<comment type="similarity">
    <text evidence="1">Belongs to the UPF0065 (bug) family.</text>
</comment>
<dbReference type="RefSeq" id="WP_086089951.1">
    <property type="nucleotide sequence ID" value="NZ_CP021112.1"/>
</dbReference>
<dbReference type="PANTHER" id="PTHR42928:SF5">
    <property type="entry name" value="BLR1237 PROTEIN"/>
    <property type="match status" value="1"/>
</dbReference>
<organism evidence="2 3">
    <name type="scientific">Pseudorhodoplanes sinuspersici</name>
    <dbReference type="NCBI Taxonomy" id="1235591"/>
    <lineage>
        <taxon>Bacteria</taxon>
        <taxon>Pseudomonadati</taxon>
        <taxon>Pseudomonadota</taxon>
        <taxon>Alphaproteobacteria</taxon>
        <taxon>Hyphomicrobiales</taxon>
        <taxon>Pseudorhodoplanes</taxon>
    </lineage>
</organism>
<protein>
    <submittedName>
        <fullName evidence="2">Uncharacterized protein</fullName>
    </submittedName>
</protein>
<sequence length="327" mass="34376">MRLFAARFAAIFAFAAAVLPAQAQTPSYPSRPITLIVPYGAGGSVDAIARIVSDRLGAKLGVSVVVENIVGAGGAIGTTRAARAEPDGYTLLFSVESSIVIQKLVSPSLVTIDPLKDFQPISMVGSSPLILLGRKDFPANNLAELMKLLKDNPGKYNYASSGVGTSLHLAGEMINSIGKVNMVHVPYKTGAQIPTDLMGNQIDLAVLPLVMAMGNVKAGNIKAFGITEPERSAMAKDIPSLAEFPDLRGVSVTVWYGLFAPIKTDPAIVEKLHQALAAVVKEPAVDEKLRASNTLPSGNSPKEFAAFLAAEHEKFSALVKATGIKAE</sequence>
<gene>
    <name evidence="2" type="ORF">CAK95_22450</name>
</gene>